<evidence type="ECO:0000313" key="7">
    <source>
        <dbReference type="Proteomes" id="UP000236416"/>
    </source>
</evidence>
<dbReference type="PANTHER" id="PTHR30126">
    <property type="entry name" value="HTH-TYPE TRANSCRIPTIONAL REGULATOR"/>
    <property type="match status" value="1"/>
</dbReference>
<dbReference type="Pfam" id="PF03466">
    <property type="entry name" value="LysR_substrate"/>
    <property type="match status" value="1"/>
</dbReference>
<dbReference type="InterPro" id="IPR036388">
    <property type="entry name" value="WH-like_DNA-bd_sf"/>
</dbReference>
<sequence length="304" mass="33745">MKLPRTSIEQWRILQAVVDYGGFAQAAQQLYRSQSAISYTIARLQEQIGVALLEQEGRRMRLTEAGAALLRDAIPIADSLVKLEERAQTLRQGWEAEIRLAVDSLYPTEPLLKTLEQFALLHTGTRLQLHETVMSGTDDALFNGKVDLAIGGMAPPGFLGDWLLDAEFIAVAAPQHPLHQLGRELHMDELAEHTQVVVRDSGSREPRDAGWLGAKQRWTVSRVETSIETVRAGLAYAWLPKHRIAQELETGALRPLPLAAGQRRFASLYLIYADPAATGPATRAFGQLLQETTAAWRERCHTEA</sequence>
<evidence type="ECO:0000256" key="3">
    <source>
        <dbReference type="ARBA" id="ARBA00023125"/>
    </source>
</evidence>
<dbReference type="PRINTS" id="PR00039">
    <property type="entry name" value="HTHLYSR"/>
</dbReference>
<name>A0A2K4MKE2_9NEIS</name>
<dbReference type="AlphaFoldDB" id="A0A2K4MKE2"/>
<evidence type="ECO:0000256" key="1">
    <source>
        <dbReference type="ARBA" id="ARBA00009437"/>
    </source>
</evidence>
<dbReference type="Proteomes" id="UP000236416">
    <property type="component" value="Unassembled WGS sequence"/>
</dbReference>
<keyword evidence="3" id="KW-0238">DNA-binding</keyword>
<keyword evidence="2" id="KW-0805">Transcription regulation</keyword>
<comment type="similarity">
    <text evidence="1">Belongs to the LysR transcriptional regulatory family.</text>
</comment>
<gene>
    <name evidence="6" type="ORF">C2134_16890</name>
</gene>
<dbReference type="Gene3D" id="1.10.10.10">
    <property type="entry name" value="Winged helix-like DNA-binding domain superfamily/Winged helix DNA-binding domain"/>
    <property type="match status" value="1"/>
</dbReference>
<feature type="domain" description="HTH lysR-type" evidence="5">
    <location>
        <begin position="6"/>
        <end position="63"/>
    </location>
</feature>
<dbReference type="RefSeq" id="WP_103321277.1">
    <property type="nucleotide sequence ID" value="NZ_PPTF01000073.1"/>
</dbReference>
<dbReference type="GO" id="GO:0003700">
    <property type="term" value="F:DNA-binding transcription factor activity"/>
    <property type="evidence" value="ECO:0007669"/>
    <property type="project" value="InterPro"/>
</dbReference>
<dbReference type="GO" id="GO:0000976">
    <property type="term" value="F:transcription cis-regulatory region binding"/>
    <property type="evidence" value="ECO:0007669"/>
    <property type="project" value="TreeGrafter"/>
</dbReference>
<comment type="caution">
    <text evidence="6">The sequence shown here is derived from an EMBL/GenBank/DDBJ whole genome shotgun (WGS) entry which is preliminary data.</text>
</comment>
<dbReference type="InterPro" id="IPR005119">
    <property type="entry name" value="LysR_subst-bd"/>
</dbReference>
<dbReference type="SUPFAM" id="SSF46785">
    <property type="entry name" value="Winged helix' DNA-binding domain"/>
    <property type="match status" value="1"/>
</dbReference>
<evidence type="ECO:0000259" key="5">
    <source>
        <dbReference type="PROSITE" id="PS50931"/>
    </source>
</evidence>
<protein>
    <submittedName>
        <fullName evidence="6">LysR family transcriptional regulator</fullName>
    </submittedName>
</protein>
<dbReference type="Gene3D" id="3.40.190.290">
    <property type="match status" value="1"/>
</dbReference>
<dbReference type="InterPro" id="IPR036390">
    <property type="entry name" value="WH_DNA-bd_sf"/>
</dbReference>
<dbReference type="PROSITE" id="PS50931">
    <property type="entry name" value="HTH_LYSR"/>
    <property type="match status" value="1"/>
</dbReference>
<evidence type="ECO:0000256" key="2">
    <source>
        <dbReference type="ARBA" id="ARBA00023015"/>
    </source>
</evidence>
<keyword evidence="7" id="KW-1185">Reference proteome</keyword>
<dbReference type="PANTHER" id="PTHR30126:SF88">
    <property type="entry name" value="TRANSCRIPTIONAL REGULATOR-RELATED"/>
    <property type="match status" value="1"/>
</dbReference>
<keyword evidence="4" id="KW-0804">Transcription</keyword>
<dbReference type="InterPro" id="IPR000847">
    <property type="entry name" value="LysR_HTH_N"/>
</dbReference>
<evidence type="ECO:0000313" key="6">
    <source>
        <dbReference type="EMBL" id="POA97502.1"/>
    </source>
</evidence>
<proteinExistence type="inferred from homology"/>
<dbReference type="EMBL" id="PPTF01000073">
    <property type="protein sequence ID" value="POA97502.1"/>
    <property type="molecule type" value="Genomic_DNA"/>
</dbReference>
<reference evidence="6 7" key="1">
    <citation type="submission" date="2018-01" db="EMBL/GenBank/DDBJ databases">
        <title>Genomic Sequence of Chromobacterium MWU13-2610 from wild cranberry bogs within the Cape Cod National Seashore.</title>
        <authorList>
            <person name="O'Hara-Hanley K."/>
            <person name="Soby S."/>
            <person name="Harrison A."/>
        </authorList>
    </citation>
    <scope>NUCLEOTIDE SEQUENCE [LARGE SCALE GENOMIC DNA]</scope>
    <source>
        <strain evidence="6 7">MWU13-2610</strain>
    </source>
</reference>
<dbReference type="Pfam" id="PF00126">
    <property type="entry name" value="HTH_1"/>
    <property type="match status" value="1"/>
</dbReference>
<accession>A0A2K4MKE2</accession>
<organism evidence="6 7">
    <name type="scientific">Chromobacterium sinusclupearum</name>
    <dbReference type="NCBI Taxonomy" id="2077146"/>
    <lineage>
        <taxon>Bacteria</taxon>
        <taxon>Pseudomonadati</taxon>
        <taxon>Pseudomonadota</taxon>
        <taxon>Betaproteobacteria</taxon>
        <taxon>Neisseriales</taxon>
        <taxon>Chromobacteriaceae</taxon>
        <taxon>Chromobacterium</taxon>
    </lineage>
</organism>
<dbReference type="SUPFAM" id="SSF53850">
    <property type="entry name" value="Periplasmic binding protein-like II"/>
    <property type="match status" value="1"/>
</dbReference>
<evidence type="ECO:0000256" key="4">
    <source>
        <dbReference type="ARBA" id="ARBA00023163"/>
    </source>
</evidence>